<dbReference type="PANTHER" id="PTHR43377:SF1">
    <property type="entry name" value="BILIVERDIN REDUCTASE A"/>
    <property type="match status" value="1"/>
</dbReference>
<dbReference type="Pfam" id="PF01408">
    <property type="entry name" value="GFO_IDH_MocA"/>
    <property type="match status" value="1"/>
</dbReference>
<dbReference type="InterPro" id="IPR051450">
    <property type="entry name" value="Gfo/Idh/MocA_Oxidoreductases"/>
</dbReference>
<dbReference type="SUPFAM" id="SSF51735">
    <property type="entry name" value="NAD(P)-binding Rossmann-fold domains"/>
    <property type="match status" value="1"/>
</dbReference>
<dbReference type="Pfam" id="PF22725">
    <property type="entry name" value="GFO_IDH_MocA_C3"/>
    <property type="match status" value="1"/>
</dbReference>
<dbReference type="InterPro" id="IPR055170">
    <property type="entry name" value="GFO_IDH_MocA-like_dom"/>
</dbReference>
<dbReference type="Gene3D" id="3.40.50.720">
    <property type="entry name" value="NAD(P)-binding Rossmann-like Domain"/>
    <property type="match status" value="1"/>
</dbReference>
<feature type="domain" description="GFO/IDH/MocA-like oxidoreductase" evidence="2">
    <location>
        <begin position="128"/>
        <end position="248"/>
    </location>
</feature>
<dbReference type="SUPFAM" id="SSF55347">
    <property type="entry name" value="Glyceraldehyde-3-phosphate dehydrogenase-like, C-terminal domain"/>
    <property type="match status" value="1"/>
</dbReference>
<dbReference type="AlphaFoldDB" id="N8YKJ8"/>
<name>N8YKJ8_ACIBZ</name>
<proteinExistence type="predicted"/>
<organism evidence="3 4">
    <name type="scientific">Acinetobacter bereziniae NIPH 3</name>
    <dbReference type="NCBI Taxonomy" id="1217651"/>
    <lineage>
        <taxon>Bacteria</taxon>
        <taxon>Pseudomonadati</taxon>
        <taxon>Pseudomonadota</taxon>
        <taxon>Gammaproteobacteria</taxon>
        <taxon>Moraxellales</taxon>
        <taxon>Moraxellaceae</taxon>
        <taxon>Acinetobacter</taxon>
    </lineage>
</organism>
<dbReference type="InterPro" id="IPR036291">
    <property type="entry name" value="NAD(P)-bd_dom_sf"/>
</dbReference>
<sequence>MNWLLVGASNVAQEWIISAIRAVGDEVTGIVSNDLVRAQDFACKQNIQKFSHDLKYALYDNEVDAVYISSANSLHAEQAMIALKAKKHVMCEKPMALSISDAQQMIEQAKIHQVVLAVNYHLRNSAVIQKIRELIANNCIGEVQNIRFCHAVSLPKNLQSWRIHTPSEGGVILDITVHDIDTLRFLLNDEPISVSAMAQTGVLSPNNVPETVMGTIEFAKGALVSFYDSFTAQYFQTSIDIIGTKGNLQASNTLTQHAIGELHLNNDKGCQRIPIEHHNLYVSSFQQFKNAIQNRGRPAATAYDGLRSLEIALAIQQAIENKKHISLTFGESLCF</sequence>
<gene>
    <name evidence="3" type="ORF">F963_04117</name>
</gene>
<dbReference type="HOGENOM" id="CLU_023194_1_3_6"/>
<dbReference type="RefSeq" id="WP_004825579.1">
    <property type="nucleotide sequence ID" value="NZ_KB849460.1"/>
</dbReference>
<dbReference type="PATRIC" id="fig|1217651.3.peg.4060"/>
<evidence type="ECO:0000259" key="1">
    <source>
        <dbReference type="Pfam" id="PF01408"/>
    </source>
</evidence>
<dbReference type="EMBL" id="APPK01000054">
    <property type="protein sequence ID" value="ENV20068.1"/>
    <property type="molecule type" value="Genomic_DNA"/>
</dbReference>
<comment type="caution">
    <text evidence="3">The sequence shown here is derived from an EMBL/GenBank/DDBJ whole genome shotgun (WGS) entry which is preliminary data.</text>
</comment>
<evidence type="ECO:0000313" key="3">
    <source>
        <dbReference type="EMBL" id="ENV20068.1"/>
    </source>
</evidence>
<evidence type="ECO:0000313" key="4">
    <source>
        <dbReference type="Proteomes" id="UP000013270"/>
    </source>
</evidence>
<dbReference type="GO" id="GO:0000166">
    <property type="term" value="F:nucleotide binding"/>
    <property type="evidence" value="ECO:0007669"/>
    <property type="project" value="InterPro"/>
</dbReference>
<dbReference type="Proteomes" id="UP000013270">
    <property type="component" value="Unassembled WGS sequence"/>
</dbReference>
<reference evidence="3 4" key="1">
    <citation type="submission" date="2013-02" db="EMBL/GenBank/DDBJ databases">
        <title>The Genome Sequence of Acinetobacter bereziniae NIPH 3.</title>
        <authorList>
            <consortium name="The Broad Institute Genome Sequencing Platform"/>
            <consortium name="The Broad Institute Genome Sequencing Center for Infectious Disease"/>
            <person name="Cerqueira G."/>
            <person name="Feldgarden M."/>
            <person name="Courvalin P."/>
            <person name="Perichon B."/>
            <person name="Grillot-Courvalin C."/>
            <person name="Clermont D."/>
            <person name="Rocha E."/>
            <person name="Yoon E.-J."/>
            <person name="Nemec A."/>
            <person name="Walker B."/>
            <person name="Young S.K."/>
            <person name="Zeng Q."/>
            <person name="Gargeya S."/>
            <person name="Fitzgerald M."/>
            <person name="Haas B."/>
            <person name="Abouelleil A."/>
            <person name="Alvarado L."/>
            <person name="Arachchi H.M."/>
            <person name="Berlin A.M."/>
            <person name="Chapman S.B."/>
            <person name="Dewar J."/>
            <person name="Goldberg J."/>
            <person name="Griggs A."/>
            <person name="Gujja S."/>
            <person name="Hansen M."/>
            <person name="Howarth C."/>
            <person name="Imamovic A."/>
            <person name="Larimer J."/>
            <person name="McCowan C."/>
            <person name="Murphy C."/>
            <person name="Neiman D."/>
            <person name="Pearson M."/>
            <person name="Priest M."/>
            <person name="Roberts A."/>
            <person name="Saif S."/>
            <person name="Shea T."/>
            <person name="Sisk P."/>
            <person name="Sykes S."/>
            <person name="Wortman J."/>
            <person name="Nusbaum C."/>
            <person name="Birren B."/>
        </authorList>
    </citation>
    <scope>NUCLEOTIDE SEQUENCE [LARGE SCALE GENOMIC DNA]</scope>
    <source>
        <strain evidence="3 4">NIPH 3</strain>
    </source>
</reference>
<feature type="domain" description="Gfo/Idh/MocA-like oxidoreductase N-terminal" evidence="1">
    <location>
        <begin position="2"/>
        <end position="120"/>
    </location>
</feature>
<dbReference type="PANTHER" id="PTHR43377">
    <property type="entry name" value="BILIVERDIN REDUCTASE A"/>
    <property type="match status" value="1"/>
</dbReference>
<dbReference type="Gene3D" id="3.30.360.10">
    <property type="entry name" value="Dihydrodipicolinate Reductase, domain 2"/>
    <property type="match status" value="1"/>
</dbReference>
<evidence type="ECO:0000259" key="2">
    <source>
        <dbReference type="Pfam" id="PF22725"/>
    </source>
</evidence>
<protein>
    <recommendedName>
        <fullName evidence="5">Gfo/Idh/MocA-like oxidoreductase N-terminal domain-containing protein</fullName>
    </recommendedName>
</protein>
<evidence type="ECO:0008006" key="5">
    <source>
        <dbReference type="Google" id="ProtNLM"/>
    </source>
</evidence>
<accession>N8YKJ8</accession>
<dbReference type="InterPro" id="IPR000683">
    <property type="entry name" value="Gfo/Idh/MocA-like_OxRdtase_N"/>
</dbReference>